<dbReference type="InterPro" id="IPR008258">
    <property type="entry name" value="Transglycosylase_SLT_dom_1"/>
</dbReference>
<dbReference type="PANTHER" id="PTHR37423:SF2">
    <property type="entry name" value="MEMBRANE-BOUND LYTIC MUREIN TRANSGLYCOSYLASE C"/>
    <property type="match status" value="1"/>
</dbReference>
<evidence type="ECO:0000313" key="7">
    <source>
        <dbReference type="Proteomes" id="UP000528964"/>
    </source>
</evidence>
<accession>A0A7W6GFS1</accession>
<evidence type="ECO:0000256" key="1">
    <source>
        <dbReference type="ARBA" id="ARBA00007734"/>
    </source>
</evidence>
<evidence type="ECO:0000256" key="2">
    <source>
        <dbReference type="ARBA" id="ARBA00009387"/>
    </source>
</evidence>
<dbReference type="InterPro" id="IPR023346">
    <property type="entry name" value="Lysozyme-like_dom_sf"/>
</dbReference>
<dbReference type="Proteomes" id="UP000528964">
    <property type="component" value="Unassembled WGS sequence"/>
</dbReference>
<evidence type="ECO:0000256" key="3">
    <source>
        <dbReference type="SAM" id="MobiDB-lite"/>
    </source>
</evidence>
<comment type="similarity">
    <text evidence="2">Belongs to the virb1 family.</text>
</comment>
<dbReference type="Gene3D" id="1.10.530.10">
    <property type="match status" value="1"/>
</dbReference>
<feature type="region of interest" description="Disordered" evidence="3">
    <location>
        <begin position="356"/>
        <end position="378"/>
    </location>
</feature>
<dbReference type="Pfam" id="PF01464">
    <property type="entry name" value="SLT"/>
    <property type="match status" value="1"/>
</dbReference>
<feature type="chain" id="PRO_5030558406" description="Transglycosylase SLT domain-containing protein" evidence="4">
    <location>
        <begin position="21"/>
        <end position="378"/>
    </location>
</feature>
<evidence type="ECO:0000259" key="5">
    <source>
        <dbReference type="Pfam" id="PF01464"/>
    </source>
</evidence>
<dbReference type="AlphaFoldDB" id="A0A7W6GFS1"/>
<name>A0A7W6GFS1_9HYPH</name>
<organism evidence="6 7">
    <name type="scientific">Hansschlegelia beijingensis</name>
    <dbReference type="NCBI Taxonomy" id="1133344"/>
    <lineage>
        <taxon>Bacteria</taxon>
        <taxon>Pseudomonadati</taxon>
        <taxon>Pseudomonadota</taxon>
        <taxon>Alphaproteobacteria</taxon>
        <taxon>Hyphomicrobiales</taxon>
        <taxon>Methylopilaceae</taxon>
        <taxon>Hansschlegelia</taxon>
    </lineage>
</organism>
<sequence>MKATLTGVALAIACAPAAQSAETAAPAQYDAIIAKHARAHGVPESLIRRVIVRESRYNPKAMHRGHYGMMQIKPATAQAMGYRGSAAGLLDADTNLTYAVRYLAGAYKVAGGDSDRAVRLYASGYYYDAKRKGMLAQVGLGRDGKFSPAPAAPASGPVAVASAAPTPSAQQTASAAVPLPPVRDVRQVVAEAAPAQRKGLFLFGRPEPAARPAAAPSAPVQVAAASAAPTIPLPPVREPAGPQAQDTTRVAAAVPLPPVRQAPSPAVTTQQGAPVALAAAAPVVPLPPVRNAAAKPAAPVAVAAATPAKPRVIAADAAPVLASAGPVAPAQPRRPAAPEASALAFAGAPASAAEGVPLPLARDEVTGSISAAGRRNAR</sequence>
<keyword evidence="4" id="KW-0732">Signal</keyword>
<protein>
    <recommendedName>
        <fullName evidence="5">Transglycosylase SLT domain-containing protein</fullName>
    </recommendedName>
</protein>
<feature type="signal peptide" evidence="4">
    <location>
        <begin position="1"/>
        <end position="20"/>
    </location>
</feature>
<dbReference type="PANTHER" id="PTHR37423">
    <property type="entry name" value="SOLUBLE LYTIC MUREIN TRANSGLYCOSYLASE-RELATED"/>
    <property type="match status" value="1"/>
</dbReference>
<evidence type="ECO:0000313" key="6">
    <source>
        <dbReference type="EMBL" id="MBB3973580.1"/>
    </source>
</evidence>
<gene>
    <name evidence="6" type="ORF">GGR24_002250</name>
</gene>
<comment type="similarity">
    <text evidence="1">Belongs to the transglycosylase Slt family.</text>
</comment>
<comment type="caution">
    <text evidence="6">The sequence shown here is derived from an EMBL/GenBank/DDBJ whole genome shotgun (WGS) entry which is preliminary data.</text>
</comment>
<dbReference type="EMBL" id="JACIDR010000003">
    <property type="protein sequence ID" value="MBB3973580.1"/>
    <property type="molecule type" value="Genomic_DNA"/>
</dbReference>
<dbReference type="RefSeq" id="WP_246398326.1">
    <property type="nucleotide sequence ID" value="NZ_JACIDR010000003.1"/>
</dbReference>
<evidence type="ECO:0000256" key="4">
    <source>
        <dbReference type="SAM" id="SignalP"/>
    </source>
</evidence>
<proteinExistence type="inferred from homology"/>
<reference evidence="6 7" key="1">
    <citation type="submission" date="2020-08" db="EMBL/GenBank/DDBJ databases">
        <title>Genomic Encyclopedia of Type Strains, Phase IV (KMG-IV): sequencing the most valuable type-strain genomes for metagenomic binning, comparative biology and taxonomic classification.</title>
        <authorList>
            <person name="Goeker M."/>
        </authorList>
    </citation>
    <scope>NUCLEOTIDE SEQUENCE [LARGE SCALE GENOMIC DNA]</scope>
    <source>
        <strain evidence="6 7">DSM 25481</strain>
    </source>
</reference>
<feature type="domain" description="Transglycosylase SLT" evidence="5">
    <location>
        <begin position="33"/>
        <end position="125"/>
    </location>
</feature>
<dbReference type="SUPFAM" id="SSF53955">
    <property type="entry name" value="Lysozyme-like"/>
    <property type="match status" value="1"/>
</dbReference>
<keyword evidence="7" id="KW-1185">Reference proteome</keyword>